<feature type="region of interest" description="Disordered" evidence="1">
    <location>
        <begin position="320"/>
        <end position="514"/>
    </location>
</feature>
<feature type="compositionally biased region" description="Low complexity" evidence="1">
    <location>
        <begin position="1306"/>
        <end position="1315"/>
    </location>
</feature>
<evidence type="ECO:0000256" key="1">
    <source>
        <dbReference type="SAM" id="MobiDB-lite"/>
    </source>
</evidence>
<feature type="region of interest" description="Disordered" evidence="1">
    <location>
        <begin position="1359"/>
        <end position="1393"/>
    </location>
</feature>
<feature type="compositionally biased region" description="Polar residues" evidence="1">
    <location>
        <begin position="984"/>
        <end position="997"/>
    </location>
</feature>
<feature type="compositionally biased region" description="Basic and acidic residues" evidence="1">
    <location>
        <begin position="818"/>
        <end position="827"/>
    </location>
</feature>
<feature type="compositionally biased region" description="Low complexity" evidence="1">
    <location>
        <begin position="40"/>
        <end position="89"/>
    </location>
</feature>
<dbReference type="GeneID" id="37272210"/>
<gene>
    <name evidence="2" type="ORF">FA09DRAFT_344943</name>
</gene>
<feature type="compositionally biased region" description="Polar residues" evidence="1">
    <location>
        <begin position="1229"/>
        <end position="1243"/>
    </location>
</feature>
<name>A0A316ZIN4_9BASI</name>
<feature type="compositionally biased region" description="Low complexity" evidence="1">
    <location>
        <begin position="449"/>
        <end position="473"/>
    </location>
</feature>
<accession>A0A316ZIN4</accession>
<feature type="region of interest" description="Disordered" evidence="1">
    <location>
        <begin position="564"/>
        <end position="615"/>
    </location>
</feature>
<reference evidence="2 3" key="1">
    <citation type="journal article" date="2018" name="Mol. Biol. Evol.">
        <title>Broad Genomic Sampling Reveals a Smut Pathogenic Ancestry of the Fungal Clade Ustilaginomycotina.</title>
        <authorList>
            <person name="Kijpornyongpan T."/>
            <person name="Mondo S.J."/>
            <person name="Barry K."/>
            <person name="Sandor L."/>
            <person name="Lee J."/>
            <person name="Lipzen A."/>
            <person name="Pangilinan J."/>
            <person name="LaButti K."/>
            <person name="Hainaut M."/>
            <person name="Henrissat B."/>
            <person name="Grigoriev I.V."/>
            <person name="Spatafora J.W."/>
            <person name="Aime M.C."/>
        </authorList>
    </citation>
    <scope>NUCLEOTIDE SEQUENCE [LARGE SCALE GENOMIC DNA]</scope>
    <source>
        <strain evidence="2 3">MCA 4186</strain>
    </source>
</reference>
<feature type="region of interest" description="Disordered" evidence="1">
    <location>
        <begin position="1538"/>
        <end position="1603"/>
    </location>
</feature>
<keyword evidence="3" id="KW-1185">Reference proteome</keyword>
<feature type="compositionally biased region" description="Polar residues" evidence="1">
    <location>
        <begin position="938"/>
        <end position="951"/>
    </location>
</feature>
<dbReference type="EMBL" id="KZ819284">
    <property type="protein sequence ID" value="PWO00885.1"/>
    <property type="molecule type" value="Genomic_DNA"/>
</dbReference>
<feature type="region of interest" description="Disordered" evidence="1">
    <location>
        <begin position="1229"/>
        <end position="1329"/>
    </location>
</feature>
<feature type="compositionally biased region" description="Basic and acidic residues" evidence="1">
    <location>
        <begin position="745"/>
        <end position="759"/>
    </location>
</feature>
<feature type="compositionally biased region" description="Polar residues" evidence="1">
    <location>
        <begin position="381"/>
        <end position="390"/>
    </location>
</feature>
<feature type="compositionally biased region" description="Low complexity" evidence="1">
    <location>
        <begin position="300"/>
        <end position="310"/>
    </location>
</feature>
<feature type="compositionally biased region" description="Basic and acidic residues" evidence="1">
    <location>
        <begin position="1378"/>
        <end position="1389"/>
    </location>
</feature>
<feature type="compositionally biased region" description="Polar residues" evidence="1">
    <location>
        <begin position="328"/>
        <end position="343"/>
    </location>
</feature>
<protein>
    <submittedName>
        <fullName evidence="2">Uncharacterized protein</fullName>
    </submittedName>
</protein>
<evidence type="ECO:0000313" key="2">
    <source>
        <dbReference type="EMBL" id="PWO00885.1"/>
    </source>
</evidence>
<feature type="compositionally biased region" description="Polar residues" evidence="1">
    <location>
        <begin position="1262"/>
        <end position="1275"/>
    </location>
</feature>
<feature type="region of interest" description="Disordered" evidence="1">
    <location>
        <begin position="745"/>
        <end position="913"/>
    </location>
</feature>
<feature type="region of interest" description="Disordered" evidence="1">
    <location>
        <begin position="291"/>
        <end position="310"/>
    </location>
</feature>
<dbReference type="OrthoDB" id="10507052at2759"/>
<feature type="compositionally biased region" description="Low complexity" evidence="1">
    <location>
        <begin position="1185"/>
        <end position="1197"/>
    </location>
</feature>
<feature type="compositionally biased region" description="Basic and acidic residues" evidence="1">
    <location>
        <begin position="1087"/>
        <end position="1097"/>
    </location>
</feature>
<feature type="compositionally biased region" description="Low complexity" evidence="1">
    <location>
        <begin position="1276"/>
        <end position="1286"/>
    </location>
</feature>
<organism evidence="2 3">
    <name type="scientific">Tilletiopsis washingtonensis</name>
    <dbReference type="NCBI Taxonomy" id="58919"/>
    <lineage>
        <taxon>Eukaryota</taxon>
        <taxon>Fungi</taxon>
        <taxon>Dikarya</taxon>
        <taxon>Basidiomycota</taxon>
        <taxon>Ustilaginomycotina</taxon>
        <taxon>Exobasidiomycetes</taxon>
        <taxon>Entylomatales</taxon>
        <taxon>Entylomatales incertae sedis</taxon>
        <taxon>Tilletiopsis</taxon>
    </lineage>
</organism>
<feature type="compositionally biased region" description="Low complexity" evidence="1">
    <location>
        <begin position="491"/>
        <end position="506"/>
    </location>
</feature>
<feature type="compositionally biased region" description="Low complexity" evidence="1">
    <location>
        <begin position="1003"/>
        <end position="1015"/>
    </location>
</feature>
<feature type="compositionally biased region" description="Low complexity" evidence="1">
    <location>
        <begin position="415"/>
        <end position="432"/>
    </location>
</feature>
<sequence length="1603" mass="171205">MDHPVSYQPAPRTASTSAAARISSFFQSPLRKSASKGDLSSASRFRSAARPGSSGSGSAPTSASAFAASIGASRSFHTAGHGPSSSGGSQNPSYRVPPPREPHDYADFYVPYHGPISPRPGGGAAQFEVLELDQGSPRRGPALPPKDDRPAGRLGGPYGKSARHSRTSSAGTPQKGALRSDGFGVEGLGIGNAPSLPPGAAGRTSELQRGDLGRSDDANERLERFFQHGAASGDRTGSPTDRFRPALGFGLPTAYVHGGNTPRLCDSPPTRMGHISGLPSLMRADYQETELRRRDGTAMQSSSSQPHLQQPFSYRGAAAVPRAHGNAPPTSVPSSDQDDSPTLPSDRFTPERRTVGLAPSISSNEGGSAGWTSAFEGGNRSAATSMTSLRAPSMAAHGSLQGQPKRLLSQSSGDALASGPASRPRARTASSSDVRARAAQVIGPHEAPARVAPPAVAGRGQPTAPAAQVTPPTMWQQGAPLLSPIAASTLGESSSPGPSSQHQRPSSRPEEVVAASELRDLVLTAEARKKYRLLQQLHLDEANAHAPEHGWYDANSGCERVLMPRPKLKNRTSIDGSSDTHSRRSTYASVERNRPRPRDSDPKTQHLRRKTESNPDIAAQALAQERLAHNAASVPTRRRAHTDASPPLVQAPFFHHRAAPLPPPAFPPQDDRACSPMRSCHPRASGTIEVDGAHVWPRKTPTPTSAGMLVNPLEASPDLETVIAQGIALDRDREQWRREYARSIGGHEHRRSRSQDRRSSSSSTRPRNRRFHWDQSEPLPADAGSVAQRGTLELPRSSTAQPPRQRTLRYVRSSPQLGEKERERFEPRAPSPPSPVPTSFQALSPFRGGRKRAQSMGDDGRNKQRDSGWSGVFRKRRSRAPTPSSPVLGSPRTDRDHSRVVSASLATQRRMRNSASWDKAVVAAEQPLHIHASRRQSWRPSSSVGGRSTPAQDRADRTVRAQLVFDEPVIIGRQPGFDGRAEEPSSTGLTRSASDSSGVFRFPSSGPAPSTPGTSYGVAFSSPRPDISDNPTPLMAPLRTGAHPTSPTYHRPKNSADLRTLLAEAGAQRASTEPAHSRSGSGNVKRASHEQHEEVRRLSQSSPPLAPKRTSSLGRRAAAAMAAEVRVRKASQSTPASAGPSGETPKLAPALFLPPQSPTLPVDTTIADSPFPNQSLPVPPRKVKSSSSSMDSRTPEPASMPTFESGTFGTPYVDAGAAAATSYAAAPISTPTLGTSASRQANASYFAEARGTPPQVVRSPLAGTQRTPRQNTSPHSRWSPSSAQRSPRSRGLDPNVAARRHRAGLSASSSDSSHSNRSHLPHELWTADDDPDAFSQLFLRRQPEHEAMLGVVVPRERAVSASSQGAESGHCDVSPTRPRADSERSKADSELQEGIATPQQALLRTPRLGDRSVSPRSPFYSSGDEAQETTFMAQMTPGERYRAALGVRRDSDTVSTLVQHYLSPEARARLSPSTTPFADNSKLSSPARLGRVSAELPPARRVLQTQRSLNALDAHKSPSPELLTPSATIDFDDYVAPRSSSDQLASARRSSFLAPPSPRRGSVGEDDGRVSMDSMGSYGVSPFVRPQVWPDPPRSPGGARVFP</sequence>
<feature type="compositionally biased region" description="Low complexity" evidence="1">
    <location>
        <begin position="1115"/>
        <end position="1124"/>
    </location>
</feature>
<feature type="region of interest" description="Disordered" evidence="1">
    <location>
        <begin position="928"/>
        <end position="1209"/>
    </location>
</feature>
<dbReference type="Proteomes" id="UP000245946">
    <property type="component" value="Unassembled WGS sequence"/>
</dbReference>
<evidence type="ECO:0000313" key="3">
    <source>
        <dbReference type="Proteomes" id="UP000245946"/>
    </source>
</evidence>
<dbReference type="RefSeq" id="XP_025601163.1">
    <property type="nucleotide sequence ID" value="XM_025744666.1"/>
</dbReference>
<feature type="compositionally biased region" description="Basic and acidic residues" evidence="1">
    <location>
        <begin position="206"/>
        <end position="226"/>
    </location>
</feature>
<proteinExistence type="predicted"/>
<feature type="compositionally biased region" description="Polar residues" evidence="1">
    <location>
        <begin position="1098"/>
        <end position="1113"/>
    </location>
</feature>
<feature type="compositionally biased region" description="Basic and acidic residues" evidence="1">
    <location>
        <begin position="591"/>
        <end position="604"/>
    </location>
</feature>
<feature type="region of interest" description="Disordered" evidence="1">
    <location>
        <begin position="25"/>
        <end position="283"/>
    </location>
</feature>